<evidence type="ECO:0000313" key="7">
    <source>
        <dbReference type="Proteomes" id="UP000006790"/>
    </source>
</evidence>
<sequence>MPVEPQDSFEATYSVPMHCADCVTSIEKSLGALEGVQKVDCDLGKQIVAVTGVAPPSVVVNALQESGLDGILRGTGKPNSAAVAILETASSNHSSDPVRGLVRMVSVFENRTLFDITLNGVSHAGKYHASVHQTGDVSNGVASTGGIFCKLPEPITCAENGHPAASGPCSGHGYLSAKVNVNDLIGRAFVITAEPPAQDFHYGVIARSAGAWENDKQICSCSGKTIWQERKDAVVKNL</sequence>
<dbReference type="GO" id="GO:0005507">
    <property type="term" value="F:copper ion binding"/>
    <property type="evidence" value="ECO:0007669"/>
    <property type="project" value="InterPro"/>
</dbReference>
<dbReference type="Gene3D" id="3.30.70.100">
    <property type="match status" value="1"/>
</dbReference>
<evidence type="ECO:0000259" key="5">
    <source>
        <dbReference type="PROSITE" id="PS50846"/>
    </source>
</evidence>
<dbReference type="Gene3D" id="2.60.40.200">
    <property type="entry name" value="Superoxide dismutase, copper/zinc binding domain"/>
    <property type="match status" value="1"/>
</dbReference>
<dbReference type="Pfam" id="PF00403">
    <property type="entry name" value="HMA"/>
    <property type="match status" value="1"/>
</dbReference>
<dbReference type="SUPFAM" id="SSF49329">
    <property type="entry name" value="Cu,Zn superoxide dismutase-like"/>
    <property type="match status" value="1"/>
</dbReference>
<comment type="cofactor">
    <cofactor evidence="1">
        <name>Cu(2+)</name>
        <dbReference type="ChEBI" id="CHEBI:29036"/>
    </cofactor>
</comment>
<dbReference type="FunCoup" id="G8JQ39">
    <property type="interactions" value="290"/>
</dbReference>
<dbReference type="GO" id="GO:0005634">
    <property type="term" value="C:nucleus"/>
    <property type="evidence" value="ECO:0007669"/>
    <property type="project" value="EnsemblFungi"/>
</dbReference>
<keyword evidence="7" id="KW-1185">Reference proteome</keyword>
<dbReference type="GO" id="GO:1902693">
    <property type="term" value="C:superoxide dismutase complex"/>
    <property type="evidence" value="ECO:0007669"/>
    <property type="project" value="EnsemblFungi"/>
</dbReference>
<dbReference type="OMA" id="KNVWEER"/>
<dbReference type="GO" id="GO:0005743">
    <property type="term" value="C:mitochondrial inner membrane"/>
    <property type="evidence" value="ECO:0007669"/>
    <property type="project" value="EnsemblFungi"/>
</dbReference>
<dbReference type="GO" id="GO:0005829">
    <property type="term" value="C:cytosol"/>
    <property type="evidence" value="ECO:0007669"/>
    <property type="project" value="EnsemblFungi"/>
</dbReference>
<dbReference type="Proteomes" id="UP000006790">
    <property type="component" value="Chromosome 2"/>
</dbReference>
<dbReference type="STRING" id="931890.G8JQ39"/>
<feature type="domain" description="HMA" evidence="5">
    <location>
        <begin position="8"/>
        <end position="71"/>
    </location>
</feature>
<protein>
    <recommendedName>
        <fullName evidence="3">Superoxide dismutase 1 copper chaperone</fullName>
    </recommendedName>
</protein>
<evidence type="ECO:0000256" key="3">
    <source>
        <dbReference type="ARBA" id="ARBA00016103"/>
    </source>
</evidence>
<dbReference type="PROSITE" id="PS50846">
    <property type="entry name" value="HMA_2"/>
    <property type="match status" value="1"/>
</dbReference>
<reference evidence="7" key="1">
    <citation type="journal article" date="2012" name="G3 (Bethesda)">
        <title>Pichia sorbitophila, an interspecies yeast hybrid reveals early steps of genome resolution following polyploidization.</title>
        <authorList>
            <person name="Leh Louis V."/>
            <person name="Despons L."/>
            <person name="Friedrich A."/>
            <person name="Martin T."/>
            <person name="Durrens P."/>
            <person name="Casaregola S."/>
            <person name="Neuveglise C."/>
            <person name="Fairhead C."/>
            <person name="Marck C."/>
            <person name="Cruz J.A."/>
            <person name="Straub M.L."/>
            <person name="Kugler V."/>
            <person name="Sacerdot C."/>
            <person name="Uzunov Z."/>
            <person name="Thierry A."/>
            <person name="Weiss S."/>
            <person name="Bleykasten C."/>
            <person name="De Montigny J."/>
            <person name="Jacques N."/>
            <person name="Jung P."/>
            <person name="Lemaire M."/>
            <person name="Mallet S."/>
            <person name="Morel G."/>
            <person name="Richard G.F."/>
            <person name="Sarkar A."/>
            <person name="Savel G."/>
            <person name="Schacherer J."/>
            <person name="Seret M.L."/>
            <person name="Talla E."/>
            <person name="Samson G."/>
            <person name="Jubin C."/>
            <person name="Poulain J."/>
            <person name="Vacherie B."/>
            <person name="Barbe V."/>
            <person name="Pelletier E."/>
            <person name="Sherman D.J."/>
            <person name="Westhof E."/>
            <person name="Weissenbach J."/>
            <person name="Baret P.V."/>
            <person name="Wincker P."/>
            <person name="Gaillardin C."/>
            <person name="Dujon B."/>
            <person name="Souciet J.L."/>
        </authorList>
    </citation>
    <scope>NUCLEOTIDE SEQUENCE [LARGE SCALE GENOMIC DNA]</scope>
    <source>
        <strain evidence="7">CBS 270.75 / DBVPG 7215 / KCTC 17166 / NRRL Y-17582</strain>
    </source>
</reference>
<dbReference type="HOGENOM" id="CLU_056632_0_0_1"/>
<dbReference type="EMBL" id="CP002498">
    <property type="protein sequence ID" value="AET38041.1"/>
    <property type="molecule type" value="Genomic_DNA"/>
</dbReference>
<evidence type="ECO:0000256" key="1">
    <source>
        <dbReference type="ARBA" id="ARBA00001973"/>
    </source>
</evidence>
<evidence type="ECO:0000256" key="2">
    <source>
        <dbReference type="ARBA" id="ARBA00010636"/>
    </source>
</evidence>
<dbReference type="OrthoDB" id="666972at2759"/>
<dbReference type="InterPro" id="IPR024134">
    <property type="entry name" value="SOD_Cu/Zn_/chaperone"/>
</dbReference>
<accession>G8JQ39</accession>
<dbReference type="eggNOG" id="KOG4656">
    <property type="taxonomic scope" value="Eukaryota"/>
</dbReference>
<dbReference type="InterPro" id="IPR036163">
    <property type="entry name" value="HMA_dom_sf"/>
</dbReference>
<dbReference type="AlphaFoldDB" id="G8JQ39"/>
<dbReference type="InterPro" id="IPR036423">
    <property type="entry name" value="SOD-like_Cu/Zn_dom_sf"/>
</dbReference>
<evidence type="ECO:0000256" key="4">
    <source>
        <dbReference type="ARBA" id="ARBA00023157"/>
    </source>
</evidence>
<evidence type="ECO:0000313" key="6">
    <source>
        <dbReference type="EMBL" id="AET38041.1"/>
    </source>
</evidence>
<dbReference type="CDD" id="cd00371">
    <property type="entry name" value="HMA"/>
    <property type="match status" value="1"/>
</dbReference>
<name>G8JQ39_ERECY</name>
<dbReference type="GO" id="GO:0019430">
    <property type="term" value="P:removal of superoxide radicals"/>
    <property type="evidence" value="ECO:0007669"/>
    <property type="project" value="EnsemblFungi"/>
</dbReference>
<dbReference type="GO" id="GO:0101031">
    <property type="term" value="C:protein folding chaperone complex"/>
    <property type="evidence" value="ECO:0007669"/>
    <property type="project" value="EnsemblFungi"/>
</dbReference>
<comment type="similarity">
    <text evidence="2">Belongs to the CCS1 family.</text>
</comment>
<dbReference type="GO" id="GO:0016532">
    <property type="term" value="F:superoxide dismutase copper chaperone activity"/>
    <property type="evidence" value="ECO:0007669"/>
    <property type="project" value="EnsemblFungi"/>
</dbReference>
<organism evidence="6 7">
    <name type="scientific">Eremothecium cymbalariae (strain CBS 270.75 / DBVPG 7215 / KCTC 17166 / NRRL Y-17582)</name>
    <name type="common">Yeast</name>
    <dbReference type="NCBI Taxonomy" id="931890"/>
    <lineage>
        <taxon>Eukaryota</taxon>
        <taxon>Fungi</taxon>
        <taxon>Dikarya</taxon>
        <taxon>Ascomycota</taxon>
        <taxon>Saccharomycotina</taxon>
        <taxon>Saccharomycetes</taxon>
        <taxon>Saccharomycetales</taxon>
        <taxon>Saccharomycetaceae</taxon>
        <taxon>Eremothecium</taxon>
    </lineage>
</organism>
<dbReference type="SUPFAM" id="SSF55008">
    <property type="entry name" value="HMA, heavy metal-associated domain"/>
    <property type="match status" value="1"/>
</dbReference>
<dbReference type="KEGG" id="erc:Ecym_2299"/>
<proteinExistence type="inferred from homology"/>
<dbReference type="GeneID" id="11470598"/>
<gene>
    <name evidence="6" type="ordered locus">Ecym_2299</name>
</gene>
<keyword evidence="4" id="KW-1015">Disulfide bond</keyword>
<dbReference type="InterPro" id="IPR006121">
    <property type="entry name" value="HMA_dom"/>
</dbReference>
<dbReference type="PANTHER" id="PTHR10003">
    <property type="entry name" value="SUPEROXIDE DISMUTASE CU-ZN -RELATED"/>
    <property type="match status" value="1"/>
</dbReference>
<dbReference type="RefSeq" id="XP_003644858.1">
    <property type="nucleotide sequence ID" value="XM_003644810.1"/>
</dbReference>
<dbReference type="InParanoid" id="G8JQ39"/>
<dbReference type="GO" id="GO:0006825">
    <property type="term" value="P:copper ion transport"/>
    <property type="evidence" value="ECO:0007669"/>
    <property type="project" value="EnsemblFungi"/>
</dbReference>